<evidence type="ECO:0000313" key="1">
    <source>
        <dbReference type="EMBL" id="ANW98541.1"/>
    </source>
</evidence>
<name>A0A1B1YCQ2_THEST</name>
<reference evidence="1 2" key="1">
    <citation type="submission" date="2016-02" db="EMBL/GenBank/DDBJ databases">
        <title>Comparison of Clostridium stercorarium subspecies using comparative genomics and transcriptomics.</title>
        <authorList>
            <person name="Schellenberg J."/>
            <person name="Thallinger G."/>
            <person name="Levin D.B."/>
            <person name="Zhang X."/>
            <person name="Alvare G."/>
            <person name="Fristensky B."/>
            <person name="Sparling R."/>
        </authorList>
    </citation>
    <scope>NUCLEOTIDE SEQUENCE [LARGE SCALE GENOMIC DNA]</scope>
    <source>
        <strain evidence="1 2">DSM 2910</strain>
    </source>
</reference>
<organism evidence="1 2">
    <name type="scientific">Thermoclostridium stercorarium subsp. thermolacticum DSM 2910</name>
    <dbReference type="NCBI Taxonomy" id="1121336"/>
    <lineage>
        <taxon>Bacteria</taxon>
        <taxon>Bacillati</taxon>
        <taxon>Bacillota</taxon>
        <taxon>Clostridia</taxon>
        <taxon>Eubacteriales</taxon>
        <taxon>Oscillospiraceae</taxon>
        <taxon>Thermoclostridium</taxon>
    </lineage>
</organism>
<dbReference type="SUPFAM" id="SSF47240">
    <property type="entry name" value="Ferritin-like"/>
    <property type="match status" value="1"/>
</dbReference>
<sequence>MEEANEVKITDYDRLMRAWENSMELARDFEVYSKRVDDEELREVFKKFAEEEGMHASKFREFLLKYQQRNT</sequence>
<dbReference type="RefSeq" id="WP_015358858.1">
    <property type="nucleotide sequence ID" value="NZ_CP014672.1"/>
</dbReference>
<dbReference type="InterPro" id="IPR009078">
    <property type="entry name" value="Ferritin-like_SF"/>
</dbReference>
<accession>A0A1B1YCQ2</accession>
<gene>
    <name evidence="1" type="ORF">CSTERTH_05565</name>
</gene>
<dbReference type="Proteomes" id="UP000092971">
    <property type="component" value="Chromosome"/>
</dbReference>
<evidence type="ECO:0000313" key="2">
    <source>
        <dbReference type="Proteomes" id="UP000092971"/>
    </source>
</evidence>
<dbReference type="OrthoDB" id="1707909at2"/>
<protein>
    <submittedName>
        <fullName evidence="1">Rubrerythrin</fullName>
    </submittedName>
</protein>
<dbReference type="EMBL" id="CP014672">
    <property type="protein sequence ID" value="ANW98541.1"/>
    <property type="molecule type" value="Genomic_DNA"/>
</dbReference>
<dbReference type="AlphaFoldDB" id="A0A1B1YCQ2"/>
<proteinExistence type="predicted"/>